<keyword evidence="3" id="KW-1185">Reference proteome</keyword>
<reference evidence="2" key="1">
    <citation type="submission" date="2013-05" db="EMBL/GenBank/DDBJ databases">
        <authorList>
            <person name="Yim A.K.Y."/>
            <person name="Chan T.F."/>
            <person name="Ji K.M."/>
            <person name="Liu X.Y."/>
            <person name="Zhou J.W."/>
            <person name="Li R.Q."/>
            <person name="Yang K.Y."/>
            <person name="Li J."/>
            <person name="Li M."/>
            <person name="Law P.T.W."/>
            <person name="Wu Y.L."/>
            <person name="Cai Z.L."/>
            <person name="Qin H."/>
            <person name="Bao Y."/>
            <person name="Leung R.K.K."/>
            <person name="Ng P.K.S."/>
            <person name="Zou J."/>
            <person name="Zhong X.J."/>
            <person name="Ran P.X."/>
            <person name="Zhong N.S."/>
            <person name="Liu Z.G."/>
            <person name="Tsui S.K.W."/>
        </authorList>
    </citation>
    <scope>NUCLEOTIDE SEQUENCE</scope>
    <source>
        <strain evidence="2">Derf</strain>
        <tissue evidence="2">Whole organism</tissue>
    </source>
</reference>
<keyword evidence="1" id="KW-0472">Membrane</keyword>
<comment type="caution">
    <text evidence="2">The sequence shown here is derived from an EMBL/GenBank/DDBJ whole genome shotgun (WGS) entry which is preliminary data.</text>
</comment>
<evidence type="ECO:0000313" key="2">
    <source>
        <dbReference type="EMBL" id="KAH9501238.1"/>
    </source>
</evidence>
<feature type="transmembrane region" description="Helical" evidence="1">
    <location>
        <begin position="79"/>
        <end position="97"/>
    </location>
</feature>
<dbReference type="AlphaFoldDB" id="A0A922HR69"/>
<organism evidence="2 3">
    <name type="scientific">Dermatophagoides farinae</name>
    <name type="common">American house dust mite</name>
    <dbReference type="NCBI Taxonomy" id="6954"/>
    <lineage>
        <taxon>Eukaryota</taxon>
        <taxon>Metazoa</taxon>
        <taxon>Ecdysozoa</taxon>
        <taxon>Arthropoda</taxon>
        <taxon>Chelicerata</taxon>
        <taxon>Arachnida</taxon>
        <taxon>Acari</taxon>
        <taxon>Acariformes</taxon>
        <taxon>Sarcoptiformes</taxon>
        <taxon>Astigmata</taxon>
        <taxon>Psoroptidia</taxon>
        <taxon>Analgoidea</taxon>
        <taxon>Pyroglyphidae</taxon>
        <taxon>Dermatophagoidinae</taxon>
        <taxon>Dermatophagoides</taxon>
    </lineage>
</organism>
<sequence>MRKLTSNIIDDNGKNLTKLLPTIHRSYIHHHHHLNHWGDINPTSMIKTSSSHQQQQKPRKMSFIDQINPLLSYDDMMMIFKWIIFINHIIIIINATIQNDHHRYC</sequence>
<protein>
    <submittedName>
        <fullName evidence="2">Uncharacterized protein</fullName>
    </submittedName>
</protein>
<name>A0A922HR69_DERFA</name>
<dbReference type="Proteomes" id="UP000790347">
    <property type="component" value="Unassembled WGS sequence"/>
</dbReference>
<dbReference type="EMBL" id="ASGP02000006">
    <property type="protein sequence ID" value="KAH9501238.1"/>
    <property type="molecule type" value="Genomic_DNA"/>
</dbReference>
<gene>
    <name evidence="2" type="ORF">DERF_012098</name>
</gene>
<evidence type="ECO:0000256" key="1">
    <source>
        <dbReference type="SAM" id="Phobius"/>
    </source>
</evidence>
<accession>A0A922HR69</accession>
<evidence type="ECO:0000313" key="3">
    <source>
        <dbReference type="Proteomes" id="UP000790347"/>
    </source>
</evidence>
<proteinExistence type="predicted"/>
<keyword evidence="1" id="KW-1133">Transmembrane helix</keyword>
<keyword evidence="1" id="KW-0812">Transmembrane</keyword>
<reference evidence="2" key="2">
    <citation type="journal article" date="2022" name="Res Sq">
        <title>Comparative Genomics Reveals Insights into the Divergent Evolution of Astigmatic Mites and Household Pest Adaptations.</title>
        <authorList>
            <person name="Xiong Q."/>
            <person name="Wan A.T.-Y."/>
            <person name="Liu X.-Y."/>
            <person name="Fung C.S.-H."/>
            <person name="Xiao X."/>
            <person name="Malainual N."/>
            <person name="Hou J."/>
            <person name="Wang L."/>
            <person name="Wang M."/>
            <person name="Yang K."/>
            <person name="Cui Y."/>
            <person name="Leung E."/>
            <person name="Nong W."/>
            <person name="Shin S.-K."/>
            <person name="Au S."/>
            <person name="Jeong K.Y."/>
            <person name="Chew F.T."/>
            <person name="Hui J."/>
            <person name="Leung T.F."/>
            <person name="Tungtrongchitr A."/>
            <person name="Zhong N."/>
            <person name="Liu Z."/>
            <person name="Tsui S."/>
        </authorList>
    </citation>
    <scope>NUCLEOTIDE SEQUENCE</scope>
    <source>
        <strain evidence="2">Derf</strain>
        <tissue evidence="2">Whole organism</tissue>
    </source>
</reference>